<keyword evidence="1" id="KW-0812">Transmembrane</keyword>
<evidence type="ECO:0008006" key="4">
    <source>
        <dbReference type="Google" id="ProtNLM"/>
    </source>
</evidence>
<keyword evidence="1" id="KW-0472">Membrane</keyword>
<dbReference type="OrthoDB" id="6210861at2"/>
<dbReference type="Pfam" id="PF11067">
    <property type="entry name" value="DUF2868"/>
    <property type="match status" value="1"/>
</dbReference>
<proteinExistence type="predicted"/>
<feature type="transmembrane region" description="Helical" evidence="1">
    <location>
        <begin position="96"/>
        <end position="120"/>
    </location>
</feature>
<dbReference type="KEGG" id="boz:DBV39_15015"/>
<keyword evidence="3" id="KW-1185">Reference proteome</keyword>
<dbReference type="Proteomes" id="UP000244571">
    <property type="component" value="Chromosome"/>
</dbReference>
<feature type="transmembrane region" description="Helical" evidence="1">
    <location>
        <begin position="172"/>
        <end position="191"/>
    </location>
</feature>
<evidence type="ECO:0000256" key="1">
    <source>
        <dbReference type="SAM" id="Phobius"/>
    </source>
</evidence>
<protein>
    <recommendedName>
        <fullName evidence="4">DUF2868 domain-containing protein</fullName>
    </recommendedName>
</protein>
<keyword evidence="1" id="KW-1133">Transmembrane helix</keyword>
<sequence>MIKIWCYHYISRLELRDGLFHDESINRQVGQAHAVASDQLVERACCLAQTKGLLAQYSQIRHLIGSAIVVLLVLGLIAGGSAALAALGPGATPVNVIWSLMGLLLMPTITLILWLVSLLMPGAGAPWFGRIWQTLLNRFIGRSDLLDAWHAWLDTTRQSTTLRLWMGLMSHLVWFALLLGGVVTMLAAFSLRHYTFLWETTWLSVDVFVSLATVIGAPAGWLGLSIPDAKAIAASGNQALVDPVVRMQWANWLVGAIAVLGVLPRMMAGAGCALVIWSRLRRQKPDPQTAYAQAVLAQIRHDVGTQLPDGPPGEADRFEPVDRIPANQQDFSGSVVVGVDMTALPDWVSARPGLGVVDDRDSRQEVFARLEEYRPERLLIVVDGGQTPDRGSVSLVRDLSGKAGQARVYLQPRASGLQRDELWQGKLVESGLLAPLQDQAQATAWLQGELA</sequence>
<feature type="transmembrane region" description="Helical" evidence="1">
    <location>
        <begin position="252"/>
        <end position="277"/>
    </location>
</feature>
<name>A0A2R4XLZ9_9BURK</name>
<dbReference type="AlphaFoldDB" id="A0A2R4XLZ9"/>
<dbReference type="InterPro" id="IPR021296">
    <property type="entry name" value="DUF2868"/>
</dbReference>
<dbReference type="RefSeq" id="WP_108622228.1">
    <property type="nucleotide sequence ID" value="NZ_CP028901.1"/>
</dbReference>
<dbReference type="EMBL" id="CP028901">
    <property type="protein sequence ID" value="AWB34818.1"/>
    <property type="molecule type" value="Genomic_DNA"/>
</dbReference>
<accession>A0A2R4XLZ9</accession>
<reference evidence="2 3" key="1">
    <citation type="submission" date="2018-04" db="EMBL/GenBank/DDBJ databases">
        <title>Bordetella sp. HZ20 isolated from seawater.</title>
        <authorList>
            <person name="Sun C."/>
        </authorList>
    </citation>
    <scope>NUCLEOTIDE SEQUENCE [LARGE SCALE GENOMIC DNA]</scope>
    <source>
        <strain evidence="2 3">HZ20</strain>
    </source>
</reference>
<evidence type="ECO:0000313" key="3">
    <source>
        <dbReference type="Proteomes" id="UP000244571"/>
    </source>
</evidence>
<gene>
    <name evidence="2" type="ORF">DBV39_15015</name>
</gene>
<evidence type="ECO:0000313" key="2">
    <source>
        <dbReference type="EMBL" id="AWB34818.1"/>
    </source>
</evidence>
<organism evidence="2 3">
    <name type="scientific">Orrella marina</name>
    <dbReference type="NCBI Taxonomy" id="2163011"/>
    <lineage>
        <taxon>Bacteria</taxon>
        <taxon>Pseudomonadati</taxon>
        <taxon>Pseudomonadota</taxon>
        <taxon>Betaproteobacteria</taxon>
        <taxon>Burkholderiales</taxon>
        <taxon>Alcaligenaceae</taxon>
        <taxon>Orrella</taxon>
    </lineage>
</organism>
<feature type="transmembrane region" description="Helical" evidence="1">
    <location>
        <begin position="63"/>
        <end position="84"/>
    </location>
</feature>